<sequence>MGGINIINVFLDARRRQTLNRRLASRLSRRN</sequence>
<reference evidence="1" key="1">
    <citation type="submission" date="2014-09" db="EMBL/GenBank/DDBJ databases">
        <authorList>
            <person name="Magalhaes I.L.F."/>
            <person name="Oliveira U."/>
            <person name="Santos F.R."/>
            <person name="Vidigal T.H.D.A."/>
            <person name="Brescovit A.D."/>
            <person name="Santos A.J."/>
        </authorList>
    </citation>
    <scope>NUCLEOTIDE SEQUENCE</scope>
    <source>
        <tissue evidence="1">Shoot tissue taken approximately 20 cm above the soil surface</tissue>
    </source>
</reference>
<dbReference type="AlphaFoldDB" id="A0A0A9CGV8"/>
<name>A0A0A9CGV8_ARUDO</name>
<reference evidence="1" key="2">
    <citation type="journal article" date="2015" name="Data Brief">
        <title>Shoot transcriptome of the giant reed, Arundo donax.</title>
        <authorList>
            <person name="Barrero R.A."/>
            <person name="Guerrero F.D."/>
            <person name="Moolhuijzen P."/>
            <person name="Goolsby J.A."/>
            <person name="Tidwell J."/>
            <person name="Bellgard S.E."/>
            <person name="Bellgard M.I."/>
        </authorList>
    </citation>
    <scope>NUCLEOTIDE SEQUENCE</scope>
    <source>
        <tissue evidence="1">Shoot tissue taken approximately 20 cm above the soil surface</tissue>
    </source>
</reference>
<organism evidence="1">
    <name type="scientific">Arundo donax</name>
    <name type="common">Giant reed</name>
    <name type="synonym">Donax arundinaceus</name>
    <dbReference type="NCBI Taxonomy" id="35708"/>
    <lineage>
        <taxon>Eukaryota</taxon>
        <taxon>Viridiplantae</taxon>
        <taxon>Streptophyta</taxon>
        <taxon>Embryophyta</taxon>
        <taxon>Tracheophyta</taxon>
        <taxon>Spermatophyta</taxon>
        <taxon>Magnoliopsida</taxon>
        <taxon>Liliopsida</taxon>
        <taxon>Poales</taxon>
        <taxon>Poaceae</taxon>
        <taxon>PACMAD clade</taxon>
        <taxon>Arundinoideae</taxon>
        <taxon>Arundineae</taxon>
        <taxon>Arundo</taxon>
    </lineage>
</organism>
<proteinExistence type="predicted"/>
<protein>
    <submittedName>
        <fullName evidence="1">Uncharacterized protein</fullName>
    </submittedName>
</protein>
<evidence type="ECO:0000313" key="1">
    <source>
        <dbReference type="EMBL" id="JAD72590.1"/>
    </source>
</evidence>
<dbReference type="EMBL" id="GBRH01225305">
    <property type="protein sequence ID" value="JAD72590.1"/>
    <property type="molecule type" value="Transcribed_RNA"/>
</dbReference>
<accession>A0A0A9CGV8</accession>